<sequence>MQIANRHPHSIVTLSQIQPYMYPHKRKR</sequence>
<name>A0A2P2R508_RHIMU</name>
<dbReference type="AlphaFoldDB" id="A0A2P2R508"/>
<proteinExistence type="predicted"/>
<protein>
    <submittedName>
        <fullName evidence="1">Uncharacterized protein</fullName>
    </submittedName>
</protein>
<accession>A0A2P2R508</accession>
<evidence type="ECO:0000313" key="1">
    <source>
        <dbReference type="EMBL" id="MBX74291.1"/>
    </source>
</evidence>
<dbReference type="EMBL" id="GGEC01093807">
    <property type="protein sequence ID" value="MBX74291.1"/>
    <property type="molecule type" value="Transcribed_RNA"/>
</dbReference>
<organism evidence="1">
    <name type="scientific">Rhizophora mucronata</name>
    <name type="common">Asiatic mangrove</name>
    <dbReference type="NCBI Taxonomy" id="61149"/>
    <lineage>
        <taxon>Eukaryota</taxon>
        <taxon>Viridiplantae</taxon>
        <taxon>Streptophyta</taxon>
        <taxon>Embryophyta</taxon>
        <taxon>Tracheophyta</taxon>
        <taxon>Spermatophyta</taxon>
        <taxon>Magnoliopsida</taxon>
        <taxon>eudicotyledons</taxon>
        <taxon>Gunneridae</taxon>
        <taxon>Pentapetalae</taxon>
        <taxon>rosids</taxon>
        <taxon>fabids</taxon>
        <taxon>Malpighiales</taxon>
        <taxon>Rhizophoraceae</taxon>
        <taxon>Rhizophora</taxon>
    </lineage>
</organism>
<reference evidence="1" key="1">
    <citation type="submission" date="2018-02" db="EMBL/GenBank/DDBJ databases">
        <title>Rhizophora mucronata_Transcriptome.</title>
        <authorList>
            <person name="Meera S.P."/>
            <person name="Sreeshan A."/>
            <person name="Augustine A."/>
        </authorList>
    </citation>
    <scope>NUCLEOTIDE SEQUENCE</scope>
    <source>
        <tissue evidence="1">Leaf</tissue>
    </source>
</reference>